<keyword evidence="3" id="KW-1185">Reference proteome</keyword>
<protein>
    <submittedName>
        <fullName evidence="2">Uncharacterized protein</fullName>
    </submittedName>
</protein>
<name>A0ABT6XFE5_9GAMM</name>
<proteinExistence type="predicted"/>
<organism evidence="2 3">
    <name type="scientific">Lysobacter stagni</name>
    <dbReference type="NCBI Taxonomy" id="3045172"/>
    <lineage>
        <taxon>Bacteria</taxon>
        <taxon>Pseudomonadati</taxon>
        <taxon>Pseudomonadota</taxon>
        <taxon>Gammaproteobacteria</taxon>
        <taxon>Lysobacterales</taxon>
        <taxon>Lysobacteraceae</taxon>
        <taxon>Lysobacter</taxon>
    </lineage>
</organism>
<evidence type="ECO:0000256" key="1">
    <source>
        <dbReference type="SAM" id="SignalP"/>
    </source>
</evidence>
<gene>
    <name evidence="2" type="ORF">QLQ15_06660</name>
</gene>
<keyword evidence="1" id="KW-0732">Signal</keyword>
<feature type="chain" id="PRO_5046115715" evidence="1">
    <location>
        <begin position="17"/>
        <end position="248"/>
    </location>
</feature>
<dbReference type="SUPFAM" id="SSF63825">
    <property type="entry name" value="YWTD domain"/>
    <property type="match status" value="1"/>
</dbReference>
<reference evidence="2 3" key="1">
    <citation type="submission" date="2023-05" db="EMBL/GenBank/DDBJ databases">
        <title>Lysobacter sp. strain LF1 Genome sequencing and assembly.</title>
        <authorList>
            <person name="Jung Y."/>
        </authorList>
    </citation>
    <scope>NUCLEOTIDE SEQUENCE [LARGE SCALE GENOMIC DNA]</scope>
    <source>
        <strain evidence="2 3">LF1</strain>
    </source>
</reference>
<dbReference type="Proteomes" id="UP001321580">
    <property type="component" value="Unassembled WGS sequence"/>
</dbReference>
<feature type="signal peptide" evidence="1">
    <location>
        <begin position="1"/>
        <end position="16"/>
    </location>
</feature>
<sequence>MWTFMTGALAWSVAFAAATGAPPNAWTAVAPPANEREWTCANQSQYDWTVRTGTHGELLFASDASRHPDLAMALPGGGRLVGSNRGEFVGTVEWVSDSGRERVELLRANAIAFTQFRGDVYIATGQPQLDRGEIYRMQRQGATRWQIDKALDLGEAPGAAVAQDSTWTLVTGTGMTQVDLRTLAATRLHTNRHWGQVYPASLVRRQGRWYIGARSAVIRLSPSTKAWREEWMVPPMCAKPSTGCGCQA</sequence>
<comment type="caution">
    <text evidence="2">The sequence shown here is derived from an EMBL/GenBank/DDBJ whole genome shotgun (WGS) entry which is preliminary data.</text>
</comment>
<dbReference type="EMBL" id="JASGBI010000001">
    <property type="protein sequence ID" value="MDI9238595.1"/>
    <property type="molecule type" value="Genomic_DNA"/>
</dbReference>
<dbReference type="RefSeq" id="WP_283212048.1">
    <property type="nucleotide sequence ID" value="NZ_JASGBI010000001.1"/>
</dbReference>
<accession>A0ABT6XFE5</accession>
<evidence type="ECO:0000313" key="3">
    <source>
        <dbReference type="Proteomes" id="UP001321580"/>
    </source>
</evidence>
<evidence type="ECO:0000313" key="2">
    <source>
        <dbReference type="EMBL" id="MDI9238595.1"/>
    </source>
</evidence>